<dbReference type="InterPro" id="IPR036610">
    <property type="entry name" value="PEBP-like_sf"/>
</dbReference>
<dbReference type="STRING" id="105231.A0A1Y1IH91"/>
<evidence type="ECO:0000256" key="1">
    <source>
        <dbReference type="ARBA" id="ARBA00007091"/>
    </source>
</evidence>
<dbReference type="PANTHER" id="PTHR11362:SF82">
    <property type="entry name" value="PHOSPHATIDYLETHANOLAMINE-BINDING PROTEIN 4"/>
    <property type="match status" value="1"/>
</dbReference>
<reference evidence="2 3" key="1">
    <citation type="journal article" date="2014" name="Nat. Commun.">
        <title>Klebsormidium flaccidum genome reveals primary factors for plant terrestrial adaptation.</title>
        <authorList>
            <person name="Hori K."/>
            <person name="Maruyama F."/>
            <person name="Fujisawa T."/>
            <person name="Togashi T."/>
            <person name="Yamamoto N."/>
            <person name="Seo M."/>
            <person name="Sato S."/>
            <person name="Yamada T."/>
            <person name="Mori H."/>
            <person name="Tajima N."/>
            <person name="Moriyama T."/>
            <person name="Ikeuchi M."/>
            <person name="Watanabe M."/>
            <person name="Wada H."/>
            <person name="Kobayashi K."/>
            <person name="Saito M."/>
            <person name="Masuda T."/>
            <person name="Sasaki-Sekimoto Y."/>
            <person name="Mashiguchi K."/>
            <person name="Awai K."/>
            <person name="Shimojima M."/>
            <person name="Masuda S."/>
            <person name="Iwai M."/>
            <person name="Nobusawa T."/>
            <person name="Narise T."/>
            <person name="Kondo S."/>
            <person name="Saito H."/>
            <person name="Sato R."/>
            <person name="Murakawa M."/>
            <person name="Ihara Y."/>
            <person name="Oshima-Yamada Y."/>
            <person name="Ohtaka K."/>
            <person name="Satoh M."/>
            <person name="Sonobe K."/>
            <person name="Ishii M."/>
            <person name="Ohtani R."/>
            <person name="Kanamori-Sato M."/>
            <person name="Honoki R."/>
            <person name="Miyazaki D."/>
            <person name="Mochizuki H."/>
            <person name="Umetsu J."/>
            <person name="Higashi K."/>
            <person name="Shibata D."/>
            <person name="Kamiya Y."/>
            <person name="Sato N."/>
            <person name="Nakamura Y."/>
            <person name="Tabata S."/>
            <person name="Ida S."/>
            <person name="Kurokawa K."/>
            <person name="Ohta H."/>
        </authorList>
    </citation>
    <scope>NUCLEOTIDE SEQUENCE [LARGE SCALE GENOMIC DNA]</scope>
    <source>
        <strain evidence="2 3">NIES-2285</strain>
    </source>
</reference>
<dbReference type="PANTHER" id="PTHR11362">
    <property type="entry name" value="PHOSPHATIDYLETHANOLAMINE-BINDING PROTEIN"/>
    <property type="match status" value="1"/>
</dbReference>
<accession>A0A1Y1IH91</accession>
<evidence type="ECO:0000313" key="2">
    <source>
        <dbReference type="EMBL" id="GAQ88849.1"/>
    </source>
</evidence>
<sequence>MASQGNELKAFKVLPIVIDFQPSVQLKVTYGSSEVVNGVALRPEGTQEPPKVIISGHVEKDAKYTLVVTDPDAPSPDDPKFAEFLHWIVANIPGSEAAEEKDISHAGEELMPYTGPAPPMGVHRYIFILFKQSQDLSKEAAPEDRKLFKVRQWAEEHGLTPVGIVFFTAEKGGNRN</sequence>
<dbReference type="PROSITE" id="PS01220">
    <property type="entry name" value="PBP"/>
    <property type="match status" value="1"/>
</dbReference>
<dbReference type="EMBL" id="DF237413">
    <property type="protein sequence ID" value="GAQ88849.1"/>
    <property type="molecule type" value="Genomic_DNA"/>
</dbReference>
<keyword evidence="3" id="KW-1185">Reference proteome</keyword>
<comment type="similarity">
    <text evidence="1">Belongs to the phosphatidylethanolamine-binding protein family.</text>
</comment>
<proteinExistence type="inferred from homology"/>
<dbReference type="Gene3D" id="3.90.280.10">
    <property type="entry name" value="PEBP-like"/>
    <property type="match status" value="1"/>
</dbReference>
<dbReference type="OMA" id="TSIWWDG"/>
<name>A0A1Y1IH91_KLENI</name>
<dbReference type="InterPro" id="IPR035810">
    <property type="entry name" value="PEBP_euk"/>
</dbReference>
<dbReference type="SUPFAM" id="SSF49777">
    <property type="entry name" value="PEBP-like"/>
    <property type="match status" value="1"/>
</dbReference>
<organism evidence="2 3">
    <name type="scientific">Klebsormidium nitens</name>
    <name type="common">Green alga</name>
    <name type="synonym">Ulothrix nitens</name>
    <dbReference type="NCBI Taxonomy" id="105231"/>
    <lineage>
        <taxon>Eukaryota</taxon>
        <taxon>Viridiplantae</taxon>
        <taxon>Streptophyta</taxon>
        <taxon>Klebsormidiophyceae</taxon>
        <taxon>Klebsormidiales</taxon>
        <taxon>Klebsormidiaceae</taxon>
        <taxon>Klebsormidium</taxon>
    </lineage>
</organism>
<protein>
    <submittedName>
        <fullName evidence="2">Uncharacterized protein</fullName>
    </submittedName>
</protein>
<dbReference type="InterPro" id="IPR008914">
    <property type="entry name" value="PEBP"/>
</dbReference>
<dbReference type="AlphaFoldDB" id="A0A1Y1IH91"/>
<gene>
    <name evidence="2" type="ORF">KFL_004640060</name>
</gene>
<dbReference type="OrthoDB" id="2506647at2759"/>
<dbReference type="Pfam" id="PF01161">
    <property type="entry name" value="PBP"/>
    <property type="match status" value="1"/>
</dbReference>
<evidence type="ECO:0000313" key="3">
    <source>
        <dbReference type="Proteomes" id="UP000054558"/>
    </source>
</evidence>
<dbReference type="CDD" id="cd00866">
    <property type="entry name" value="PEBP_euk"/>
    <property type="match status" value="1"/>
</dbReference>
<dbReference type="Proteomes" id="UP000054558">
    <property type="component" value="Unassembled WGS sequence"/>
</dbReference>
<dbReference type="InterPro" id="IPR001858">
    <property type="entry name" value="Phosphatidylethanolamine-bd_CS"/>
</dbReference>